<proteinExistence type="predicted"/>
<name>A0AAV8R4D8_ENSVE</name>
<sequence>MPSLKCLGELWVSPNIFSAHVPPFDIAVPLATNILNYKLQALEEVEVVVDSDDAEDADSLKDAIDNMVLALDAYDKLIAGDDNMAIPKEGVKIIVEREGEDTRGRREAQMGLMATNKGEG</sequence>
<accession>A0AAV8R4D8</accession>
<evidence type="ECO:0000313" key="3">
    <source>
        <dbReference type="Proteomes" id="UP001222027"/>
    </source>
</evidence>
<keyword evidence="3" id="KW-1185">Reference proteome</keyword>
<dbReference type="Proteomes" id="UP001222027">
    <property type="component" value="Unassembled WGS sequence"/>
</dbReference>
<organism evidence="2 3">
    <name type="scientific">Ensete ventricosum</name>
    <name type="common">Abyssinian banana</name>
    <name type="synonym">Musa ensete</name>
    <dbReference type="NCBI Taxonomy" id="4639"/>
    <lineage>
        <taxon>Eukaryota</taxon>
        <taxon>Viridiplantae</taxon>
        <taxon>Streptophyta</taxon>
        <taxon>Embryophyta</taxon>
        <taxon>Tracheophyta</taxon>
        <taxon>Spermatophyta</taxon>
        <taxon>Magnoliopsida</taxon>
        <taxon>Liliopsida</taxon>
        <taxon>Zingiberales</taxon>
        <taxon>Musaceae</taxon>
        <taxon>Ensete</taxon>
    </lineage>
</organism>
<gene>
    <name evidence="2" type="ORF">OPV22_012991</name>
</gene>
<dbReference type="EMBL" id="JAQQAF010000004">
    <property type="protein sequence ID" value="KAJ8491270.1"/>
    <property type="molecule type" value="Genomic_DNA"/>
</dbReference>
<dbReference type="AlphaFoldDB" id="A0AAV8R4D8"/>
<reference evidence="2 3" key="1">
    <citation type="submission" date="2022-12" db="EMBL/GenBank/DDBJ databases">
        <title>Chromosome-scale assembly of the Ensete ventricosum genome.</title>
        <authorList>
            <person name="Dussert Y."/>
            <person name="Stocks J."/>
            <person name="Wendawek A."/>
            <person name="Woldeyes F."/>
            <person name="Nichols R.A."/>
            <person name="Borrell J.S."/>
        </authorList>
    </citation>
    <scope>NUCLEOTIDE SEQUENCE [LARGE SCALE GENOMIC DNA]</scope>
    <source>
        <strain evidence="3">cv. Maze</strain>
        <tissue evidence="2">Seeds</tissue>
    </source>
</reference>
<evidence type="ECO:0000313" key="2">
    <source>
        <dbReference type="EMBL" id="KAJ8491270.1"/>
    </source>
</evidence>
<comment type="caution">
    <text evidence="2">The sequence shown here is derived from an EMBL/GenBank/DDBJ whole genome shotgun (WGS) entry which is preliminary data.</text>
</comment>
<feature type="region of interest" description="Disordered" evidence="1">
    <location>
        <begin position="101"/>
        <end position="120"/>
    </location>
</feature>
<protein>
    <submittedName>
        <fullName evidence="2">Uncharacterized protein</fullName>
    </submittedName>
</protein>
<evidence type="ECO:0000256" key="1">
    <source>
        <dbReference type="SAM" id="MobiDB-lite"/>
    </source>
</evidence>